<protein>
    <submittedName>
        <fullName evidence="2">Uncharacterized protein</fullName>
    </submittedName>
</protein>
<feature type="region of interest" description="Disordered" evidence="1">
    <location>
        <begin position="31"/>
        <end position="88"/>
    </location>
</feature>
<feature type="compositionally biased region" description="Pro residues" evidence="1">
    <location>
        <begin position="68"/>
        <end position="79"/>
    </location>
</feature>
<evidence type="ECO:0000256" key="1">
    <source>
        <dbReference type="SAM" id="MobiDB-lite"/>
    </source>
</evidence>
<feature type="compositionally biased region" description="Polar residues" evidence="1">
    <location>
        <begin position="37"/>
        <end position="53"/>
    </location>
</feature>
<dbReference type="Proteomes" id="UP000291084">
    <property type="component" value="Chromosome 6"/>
</dbReference>
<feature type="non-terminal residue" evidence="2">
    <location>
        <position position="1"/>
    </location>
</feature>
<proteinExistence type="predicted"/>
<evidence type="ECO:0000313" key="3">
    <source>
        <dbReference type="Proteomes" id="UP000291084"/>
    </source>
</evidence>
<evidence type="ECO:0000313" key="2">
    <source>
        <dbReference type="EMBL" id="BAT89841.1"/>
    </source>
</evidence>
<keyword evidence="3" id="KW-1185">Reference proteome</keyword>
<organism evidence="2 3">
    <name type="scientific">Vigna angularis var. angularis</name>
    <dbReference type="NCBI Taxonomy" id="157739"/>
    <lineage>
        <taxon>Eukaryota</taxon>
        <taxon>Viridiplantae</taxon>
        <taxon>Streptophyta</taxon>
        <taxon>Embryophyta</taxon>
        <taxon>Tracheophyta</taxon>
        <taxon>Spermatophyta</taxon>
        <taxon>Magnoliopsida</taxon>
        <taxon>eudicotyledons</taxon>
        <taxon>Gunneridae</taxon>
        <taxon>Pentapetalae</taxon>
        <taxon>rosids</taxon>
        <taxon>fabids</taxon>
        <taxon>Fabales</taxon>
        <taxon>Fabaceae</taxon>
        <taxon>Papilionoideae</taxon>
        <taxon>50 kb inversion clade</taxon>
        <taxon>NPAAA clade</taxon>
        <taxon>indigoferoid/millettioid clade</taxon>
        <taxon>Phaseoleae</taxon>
        <taxon>Vigna</taxon>
    </lineage>
</organism>
<reference evidence="2 3" key="1">
    <citation type="journal article" date="2015" name="Sci. Rep.">
        <title>The power of single molecule real-time sequencing technology in the de novo assembly of a eukaryotic genome.</title>
        <authorList>
            <person name="Sakai H."/>
            <person name="Naito K."/>
            <person name="Ogiso-Tanaka E."/>
            <person name="Takahashi Y."/>
            <person name="Iseki K."/>
            <person name="Muto C."/>
            <person name="Satou K."/>
            <person name="Teruya K."/>
            <person name="Shiroma A."/>
            <person name="Shimoji M."/>
            <person name="Hirano T."/>
            <person name="Itoh T."/>
            <person name="Kaga A."/>
            <person name="Tomooka N."/>
        </authorList>
    </citation>
    <scope>NUCLEOTIDE SEQUENCE [LARGE SCALE GENOMIC DNA]</scope>
    <source>
        <strain evidence="3">cv. Shumari</strain>
    </source>
</reference>
<dbReference type="EMBL" id="AP015039">
    <property type="protein sequence ID" value="BAT89841.1"/>
    <property type="molecule type" value="Genomic_DNA"/>
</dbReference>
<sequence>EKKKKKKEAQGLSILQPTFLGGLLRSTISTEKRDLESSSQVANGGISTPSRTRATVLARNGRRKLRPKPPPVRRPPPQTPSVATFEPD</sequence>
<gene>
    <name evidence="2" type="primary">Vigan.06G092400</name>
    <name evidence="2" type="ORF">VIGAN_06092400</name>
</gene>
<name>A0A0S3SAG0_PHAAN</name>
<accession>A0A0S3SAG0</accession>
<dbReference type="AlphaFoldDB" id="A0A0S3SAG0"/>